<dbReference type="InterPro" id="IPR055578">
    <property type="entry name" value="DUF7154"/>
</dbReference>
<feature type="domain" description="DUF7154" evidence="1">
    <location>
        <begin position="121"/>
        <end position="225"/>
    </location>
</feature>
<proteinExistence type="predicted"/>
<dbReference type="PANTHER" id="PTHR23062">
    <property type="entry name" value="HYPOTHETICAL PROTEIN C.ELEGANS"/>
    <property type="match status" value="1"/>
</dbReference>
<reference evidence="3" key="1">
    <citation type="submission" date="2017-10" db="EMBL/GenBank/DDBJ databases">
        <title>Rapid genome shrinkage in a self-fertile nematode reveals novel sperm competition proteins.</title>
        <authorList>
            <person name="Yin D."/>
            <person name="Schwarz E.M."/>
            <person name="Thomas C.G."/>
            <person name="Felde R.L."/>
            <person name="Korf I.F."/>
            <person name="Cutter A.D."/>
            <person name="Schartner C.M."/>
            <person name="Ralston E.J."/>
            <person name="Meyer B.J."/>
            <person name="Haag E.S."/>
        </authorList>
    </citation>
    <scope>NUCLEOTIDE SEQUENCE [LARGE SCALE GENOMIC DNA]</scope>
    <source>
        <strain evidence="3">JU1422</strain>
    </source>
</reference>
<protein>
    <recommendedName>
        <fullName evidence="1">DUF7154 domain-containing protein</fullName>
    </recommendedName>
</protein>
<dbReference type="OrthoDB" id="5806460at2759"/>
<accession>A0A2G5VPY0</accession>
<sequence>MPAGLFKTIFRIQTKDFRIQALEKFFSNTEAPACGSRIVVLLKRYPNEADNSRLVSLIRSHHSILNVITSATPSGGSQPKSMYSVSSKTNGMGAFVDDYYFDPIVSRFPLFNNTYPVYATTVQVSGSGTKNLPNLYLPNPYPYYIAITYQDHVPIDSFQSINLRWANPNDSGNFEVNLNDVSSVYYSGTYAHDFFMFNATNYNMTLDYNYSGMDVQNLQIRIYSKTPLNNWLPFSD</sequence>
<keyword evidence="3" id="KW-1185">Reference proteome</keyword>
<name>A0A2G5VPY0_9PELO</name>
<dbReference type="GO" id="GO:0045087">
    <property type="term" value="P:innate immune response"/>
    <property type="evidence" value="ECO:0007669"/>
    <property type="project" value="TreeGrafter"/>
</dbReference>
<dbReference type="STRING" id="1611254.A0A2G5VPY0"/>
<dbReference type="PANTHER" id="PTHR23062:SF3">
    <property type="entry name" value="ANF_RECEPTOR DOMAIN-CONTAINING PROTEIN-RELATED"/>
    <property type="match status" value="1"/>
</dbReference>
<dbReference type="Pfam" id="PF23673">
    <property type="entry name" value="DUF7154"/>
    <property type="match status" value="1"/>
</dbReference>
<evidence type="ECO:0000313" key="2">
    <source>
        <dbReference type="EMBL" id="PIC53875.1"/>
    </source>
</evidence>
<gene>
    <name evidence="2" type="primary">Cnig_chr_I.g3381</name>
    <name evidence="2" type="ORF">B9Z55_003381</name>
</gene>
<dbReference type="EMBL" id="PDUG01000001">
    <property type="protein sequence ID" value="PIC53875.1"/>
    <property type="molecule type" value="Genomic_DNA"/>
</dbReference>
<organism evidence="2 3">
    <name type="scientific">Caenorhabditis nigoni</name>
    <dbReference type="NCBI Taxonomy" id="1611254"/>
    <lineage>
        <taxon>Eukaryota</taxon>
        <taxon>Metazoa</taxon>
        <taxon>Ecdysozoa</taxon>
        <taxon>Nematoda</taxon>
        <taxon>Chromadorea</taxon>
        <taxon>Rhabditida</taxon>
        <taxon>Rhabditina</taxon>
        <taxon>Rhabditomorpha</taxon>
        <taxon>Rhabditoidea</taxon>
        <taxon>Rhabditidae</taxon>
        <taxon>Peloderinae</taxon>
        <taxon>Caenorhabditis</taxon>
    </lineage>
</organism>
<dbReference type="AlphaFoldDB" id="A0A2G5VPY0"/>
<evidence type="ECO:0000259" key="1">
    <source>
        <dbReference type="Pfam" id="PF23673"/>
    </source>
</evidence>
<dbReference type="Proteomes" id="UP000230233">
    <property type="component" value="Chromosome I"/>
</dbReference>
<evidence type="ECO:0000313" key="3">
    <source>
        <dbReference type="Proteomes" id="UP000230233"/>
    </source>
</evidence>
<comment type="caution">
    <text evidence="2">The sequence shown here is derived from an EMBL/GenBank/DDBJ whole genome shotgun (WGS) entry which is preliminary data.</text>
</comment>